<proteinExistence type="predicted"/>
<dbReference type="Pfam" id="PF04266">
    <property type="entry name" value="ASCH"/>
    <property type="match status" value="1"/>
</dbReference>
<dbReference type="SMART" id="SM01022">
    <property type="entry name" value="ASCH"/>
    <property type="match status" value="1"/>
</dbReference>
<feature type="compositionally biased region" description="Low complexity" evidence="1">
    <location>
        <begin position="293"/>
        <end position="302"/>
    </location>
</feature>
<evidence type="ECO:0000313" key="5">
    <source>
        <dbReference type="Proteomes" id="UP000002051"/>
    </source>
</evidence>
<feature type="domain" description="ASCH" evidence="2">
    <location>
        <begin position="21"/>
        <end position="124"/>
    </location>
</feature>
<sequence length="516" mass="58878">MRRYNNSSSSSNSGNYRNPCITMHQPWASLLVYGIKRIEGRSWPSPIKGRLWIHAAGKVPDESTIKAMECFYKEIYALNGITDINFPQHYPVSRLLGCVEVVGCLNREEISCWEMVPESVRLEALTDYCWLCEQPQKLLIPFEMRGYQGVYNLERKIYEAAVRGLAPVDSPLPVKFPLPDPSDPFSLKPGRVSALTRNLKATEVDKSSSLSLAIAGACAAATQFSKKDHNSQSADRNNKPAKTDANHDEIQAARSYNLRPHPRSMEKGNIPSDELNEKFDDGDVSSDHEVKSSSKMNEGSSSLHQSPRSDRRQHFMPSTKVSSQFDDDDVSSDHEVKSSSKMNEGSSSLHQFPRADRRQHFQPATDSRHHFQPATDSRHHFQPATDKRHHFQPATDSRQHFQLATDRRQHFQPATDRRQHFQPATDRRQHFQLATDKRQHFQPVTDRRQYFQPATDRRQHFQPSTKGILVYRPKISSDKYERSSMHGQSSCAEADLRQHPHPPSKIFAAALKSLKQ</sequence>
<organism evidence="3 5">
    <name type="scientific">Medicago truncatula</name>
    <name type="common">Barrel medic</name>
    <name type="synonym">Medicago tribuloides</name>
    <dbReference type="NCBI Taxonomy" id="3880"/>
    <lineage>
        <taxon>Eukaryota</taxon>
        <taxon>Viridiplantae</taxon>
        <taxon>Streptophyta</taxon>
        <taxon>Embryophyta</taxon>
        <taxon>Tracheophyta</taxon>
        <taxon>Spermatophyta</taxon>
        <taxon>Magnoliopsida</taxon>
        <taxon>eudicotyledons</taxon>
        <taxon>Gunneridae</taxon>
        <taxon>Pentapetalae</taxon>
        <taxon>rosids</taxon>
        <taxon>fabids</taxon>
        <taxon>Fabales</taxon>
        <taxon>Fabaceae</taxon>
        <taxon>Papilionoideae</taxon>
        <taxon>50 kb inversion clade</taxon>
        <taxon>NPAAA clade</taxon>
        <taxon>Hologalegina</taxon>
        <taxon>IRL clade</taxon>
        <taxon>Trifolieae</taxon>
        <taxon>Medicago</taxon>
    </lineage>
</organism>
<feature type="compositionally biased region" description="Low complexity" evidence="1">
    <location>
        <begin position="339"/>
        <end position="348"/>
    </location>
</feature>
<feature type="region of interest" description="Disordered" evidence="1">
    <location>
        <begin position="224"/>
        <end position="397"/>
    </location>
</feature>
<evidence type="ECO:0000259" key="2">
    <source>
        <dbReference type="SMART" id="SM01022"/>
    </source>
</evidence>
<dbReference type="Proteomes" id="UP000002051">
    <property type="component" value="Unassembled WGS sequence"/>
</dbReference>
<dbReference type="InterPro" id="IPR039128">
    <property type="entry name" value="TRIP4-like"/>
</dbReference>
<dbReference type="PaxDb" id="3880-AES61196"/>
<reference evidence="4" key="3">
    <citation type="submission" date="2015-04" db="UniProtKB">
        <authorList>
            <consortium name="EnsemblPlants"/>
        </authorList>
    </citation>
    <scope>IDENTIFICATION</scope>
    <source>
        <strain evidence="4">cv. Jemalong A17</strain>
    </source>
</reference>
<dbReference type="EMBL" id="CM001217">
    <property type="protein sequence ID" value="KEH42986.1"/>
    <property type="molecule type" value="Genomic_DNA"/>
</dbReference>
<dbReference type="STRING" id="3880.A0A072VMY6"/>
<dbReference type="PANTHER" id="PTHR12963">
    <property type="entry name" value="THYROID RECEPTOR INTERACTING PROTEIN RELATED"/>
    <property type="match status" value="1"/>
</dbReference>
<evidence type="ECO:0000256" key="1">
    <source>
        <dbReference type="SAM" id="MobiDB-lite"/>
    </source>
</evidence>
<accession>A0A072VMY6</accession>
<dbReference type="PANTHER" id="PTHR12963:SF0">
    <property type="entry name" value="EXPRESSED PROTEIN"/>
    <property type="match status" value="1"/>
</dbReference>
<protein>
    <submittedName>
        <fullName evidence="3">ASCH domain protein</fullName>
    </submittedName>
</protein>
<feature type="region of interest" description="Disordered" evidence="1">
    <location>
        <begin position="479"/>
        <end position="502"/>
    </location>
</feature>
<evidence type="ECO:0000313" key="3">
    <source>
        <dbReference type="EMBL" id="KEH42986.1"/>
    </source>
</evidence>
<dbReference type="AlphaFoldDB" id="A0A072VMY6"/>
<dbReference type="Gene3D" id="2.30.130.30">
    <property type="entry name" value="Hypothetical protein"/>
    <property type="match status" value="1"/>
</dbReference>
<dbReference type="FunFam" id="2.30.130.30:FF:000002">
    <property type="entry name" value="Activating signal cointegrator 1"/>
    <property type="match status" value="1"/>
</dbReference>
<gene>
    <name evidence="3" type="ordered locus">MTR_1g079925</name>
</gene>
<dbReference type="ExpressionAtlas" id="A0A072VMY6">
    <property type="expression patterns" value="differential"/>
</dbReference>
<reference evidence="3 5" key="2">
    <citation type="journal article" date="2014" name="BMC Genomics">
        <title>An improved genome release (version Mt4.0) for the model legume Medicago truncatula.</title>
        <authorList>
            <person name="Tang H."/>
            <person name="Krishnakumar V."/>
            <person name="Bidwell S."/>
            <person name="Rosen B."/>
            <person name="Chan A."/>
            <person name="Zhou S."/>
            <person name="Gentzbittel L."/>
            <person name="Childs K.L."/>
            <person name="Yandell M."/>
            <person name="Gundlach H."/>
            <person name="Mayer K.F."/>
            <person name="Schwartz D.C."/>
            <person name="Town C.D."/>
        </authorList>
    </citation>
    <scope>GENOME REANNOTATION</scope>
    <source>
        <strain evidence="3">A17</strain>
        <strain evidence="4 5">cv. Jemalong A17</strain>
    </source>
</reference>
<dbReference type="HOGENOM" id="CLU_539045_0_0_1"/>
<name>A0A072VMY6_MEDTR</name>
<evidence type="ECO:0000313" key="4">
    <source>
        <dbReference type="EnsemblPlants" id="KEH42986"/>
    </source>
</evidence>
<keyword evidence="5" id="KW-1185">Reference proteome</keyword>
<dbReference type="InterPro" id="IPR015947">
    <property type="entry name" value="PUA-like_sf"/>
</dbReference>
<feature type="compositionally biased region" description="Basic and acidic residues" evidence="1">
    <location>
        <begin position="225"/>
        <end position="251"/>
    </location>
</feature>
<dbReference type="EnsemblPlants" id="KEH42986">
    <property type="protein sequence ID" value="KEH42986"/>
    <property type="gene ID" value="MTR_1g079925"/>
</dbReference>
<dbReference type="InterPro" id="IPR007374">
    <property type="entry name" value="ASCH_domain"/>
</dbReference>
<reference evidence="3 5" key="1">
    <citation type="journal article" date="2011" name="Nature">
        <title>The Medicago genome provides insight into the evolution of rhizobial symbioses.</title>
        <authorList>
            <person name="Young N.D."/>
            <person name="Debelle F."/>
            <person name="Oldroyd G.E."/>
            <person name="Geurts R."/>
            <person name="Cannon S.B."/>
            <person name="Udvardi M.K."/>
            <person name="Benedito V.A."/>
            <person name="Mayer K.F."/>
            <person name="Gouzy J."/>
            <person name="Schoof H."/>
            <person name="Van de Peer Y."/>
            <person name="Proost S."/>
            <person name="Cook D.R."/>
            <person name="Meyers B.C."/>
            <person name="Spannagl M."/>
            <person name="Cheung F."/>
            <person name="De Mita S."/>
            <person name="Krishnakumar V."/>
            <person name="Gundlach H."/>
            <person name="Zhou S."/>
            <person name="Mudge J."/>
            <person name="Bharti A.K."/>
            <person name="Murray J.D."/>
            <person name="Naoumkina M.A."/>
            <person name="Rosen B."/>
            <person name="Silverstein K.A."/>
            <person name="Tang H."/>
            <person name="Rombauts S."/>
            <person name="Zhao P.X."/>
            <person name="Zhou P."/>
            <person name="Barbe V."/>
            <person name="Bardou P."/>
            <person name="Bechner M."/>
            <person name="Bellec A."/>
            <person name="Berger A."/>
            <person name="Berges H."/>
            <person name="Bidwell S."/>
            <person name="Bisseling T."/>
            <person name="Choisne N."/>
            <person name="Couloux A."/>
            <person name="Denny R."/>
            <person name="Deshpande S."/>
            <person name="Dai X."/>
            <person name="Doyle J.J."/>
            <person name="Dudez A.M."/>
            <person name="Farmer A.D."/>
            <person name="Fouteau S."/>
            <person name="Franken C."/>
            <person name="Gibelin C."/>
            <person name="Gish J."/>
            <person name="Goldstein S."/>
            <person name="Gonzalez A.J."/>
            <person name="Green P.J."/>
            <person name="Hallab A."/>
            <person name="Hartog M."/>
            <person name="Hua A."/>
            <person name="Humphray S.J."/>
            <person name="Jeong D.H."/>
            <person name="Jing Y."/>
            <person name="Jocker A."/>
            <person name="Kenton S.M."/>
            <person name="Kim D.J."/>
            <person name="Klee K."/>
            <person name="Lai H."/>
            <person name="Lang C."/>
            <person name="Lin S."/>
            <person name="Macmil S.L."/>
            <person name="Magdelenat G."/>
            <person name="Matthews L."/>
            <person name="McCorrison J."/>
            <person name="Monaghan E.L."/>
            <person name="Mun J.H."/>
            <person name="Najar F.Z."/>
            <person name="Nicholson C."/>
            <person name="Noirot C."/>
            <person name="O'Bleness M."/>
            <person name="Paule C.R."/>
            <person name="Poulain J."/>
            <person name="Prion F."/>
            <person name="Qin B."/>
            <person name="Qu C."/>
            <person name="Retzel E.F."/>
            <person name="Riddle C."/>
            <person name="Sallet E."/>
            <person name="Samain S."/>
            <person name="Samson N."/>
            <person name="Sanders I."/>
            <person name="Saurat O."/>
            <person name="Scarpelli C."/>
            <person name="Schiex T."/>
            <person name="Segurens B."/>
            <person name="Severin A.J."/>
            <person name="Sherrier D.J."/>
            <person name="Shi R."/>
            <person name="Sims S."/>
            <person name="Singer S.R."/>
            <person name="Sinharoy S."/>
            <person name="Sterck L."/>
            <person name="Viollet A."/>
            <person name="Wang B.B."/>
            <person name="Wang K."/>
            <person name="Wang M."/>
            <person name="Wang X."/>
            <person name="Warfsmann J."/>
            <person name="Weissenbach J."/>
            <person name="White D.D."/>
            <person name="White J.D."/>
            <person name="Wiley G.B."/>
            <person name="Wincker P."/>
            <person name="Xing Y."/>
            <person name="Yang L."/>
            <person name="Yao Z."/>
            <person name="Ying F."/>
            <person name="Zhai J."/>
            <person name="Zhou L."/>
            <person name="Zuber A."/>
            <person name="Denarie J."/>
            <person name="Dixon R.A."/>
            <person name="May G.D."/>
            <person name="Schwartz D.C."/>
            <person name="Rogers J."/>
            <person name="Quetier F."/>
            <person name="Town C.D."/>
            <person name="Roe B.A."/>
        </authorList>
    </citation>
    <scope>NUCLEOTIDE SEQUENCE [LARGE SCALE GENOMIC DNA]</scope>
    <source>
        <strain evidence="3">A17</strain>
        <strain evidence="4 5">cv. Jemalong A17</strain>
    </source>
</reference>
<feature type="compositionally biased region" description="Basic and acidic residues" evidence="1">
    <location>
        <begin position="275"/>
        <end position="292"/>
    </location>
</feature>
<dbReference type="CDD" id="cd06554">
    <property type="entry name" value="ASCH_ASC-1_like"/>
    <property type="match status" value="1"/>
</dbReference>
<dbReference type="SUPFAM" id="SSF88697">
    <property type="entry name" value="PUA domain-like"/>
    <property type="match status" value="1"/>
</dbReference>